<dbReference type="InterPro" id="IPR025659">
    <property type="entry name" value="Tubby-like_C"/>
</dbReference>
<dbReference type="AlphaFoldDB" id="A0A1Y2FR64"/>
<evidence type="ECO:0000313" key="2">
    <source>
        <dbReference type="EMBL" id="ORY85205.1"/>
    </source>
</evidence>
<proteinExistence type="inferred from homology"/>
<evidence type="ECO:0000256" key="1">
    <source>
        <dbReference type="ARBA" id="ARBA00005437"/>
    </source>
</evidence>
<dbReference type="EMBL" id="MCOG01000004">
    <property type="protein sequence ID" value="ORY85205.1"/>
    <property type="molecule type" value="Genomic_DNA"/>
</dbReference>
<dbReference type="Pfam" id="PF04525">
    <property type="entry name" value="LOR"/>
    <property type="match status" value="1"/>
</dbReference>
<keyword evidence="3" id="KW-1185">Reference proteome</keyword>
<dbReference type="InterPro" id="IPR007612">
    <property type="entry name" value="LOR"/>
</dbReference>
<reference evidence="2 3" key="1">
    <citation type="submission" date="2016-08" db="EMBL/GenBank/DDBJ databases">
        <title>A Parts List for Fungal Cellulosomes Revealed by Comparative Genomics.</title>
        <authorList>
            <consortium name="DOE Joint Genome Institute"/>
            <person name="Haitjema C.H."/>
            <person name="Gilmore S.P."/>
            <person name="Henske J.K."/>
            <person name="Solomon K.V."/>
            <person name="De Groot R."/>
            <person name="Kuo A."/>
            <person name="Mondo S.J."/>
            <person name="Salamov A.A."/>
            <person name="Labutti K."/>
            <person name="Zhao Z."/>
            <person name="Chiniquy J."/>
            <person name="Barry K."/>
            <person name="Brewer H.M."/>
            <person name="Purvine S.O."/>
            <person name="Wright A.T."/>
            <person name="Boxma B."/>
            <person name="Van Alen T."/>
            <person name="Hackstein J.H."/>
            <person name="Baker S.E."/>
            <person name="Grigoriev I.V."/>
            <person name="O'Malley M.A."/>
        </authorList>
    </citation>
    <scope>NUCLEOTIDE SEQUENCE [LARGE SCALE GENOMIC DNA]</scope>
    <source>
        <strain evidence="2 3">G1</strain>
    </source>
</reference>
<evidence type="ECO:0000313" key="3">
    <source>
        <dbReference type="Proteomes" id="UP000193920"/>
    </source>
</evidence>
<accession>A0A1Y2FR64</accession>
<gene>
    <name evidence="2" type="ORF">LY90DRAFT_697053</name>
</gene>
<dbReference type="SUPFAM" id="SSF54518">
    <property type="entry name" value="Tubby C-terminal domain-like"/>
    <property type="match status" value="1"/>
</dbReference>
<protein>
    <recommendedName>
        <fullName evidence="4">Tubby C-terminal domain-containing protein</fullName>
    </recommendedName>
</protein>
<sequence>MLSTKGRICVVDEKFVSEKPTKFQIENLNKFFKINNNILDSCGKVLYHCEKNKFYDRDNNVLFEYELKKGLSTSKLNIIINSKASSTTVIIKNRFAFNFELIFYNEALKKETTLKLKGHVFKNSYEIMNEDSSSLLCSFKRNGLLNPSYSVEMTKGLDTVFMLILIIATTNIIQRNQAIAASS</sequence>
<dbReference type="Proteomes" id="UP000193920">
    <property type="component" value="Unassembled WGS sequence"/>
</dbReference>
<dbReference type="Gene3D" id="2.40.160.200">
    <property type="entry name" value="LURP1-related"/>
    <property type="match status" value="1"/>
</dbReference>
<name>A0A1Y2FR64_9FUNG</name>
<evidence type="ECO:0008006" key="4">
    <source>
        <dbReference type="Google" id="ProtNLM"/>
    </source>
</evidence>
<comment type="caution">
    <text evidence="2">The sequence shown here is derived from an EMBL/GenBank/DDBJ whole genome shotgun (WGS) entry which is preliminary data.</text>
</comment>
<comment type="similarity">
    <text evidence="1">Belongs to the LOR family.</text>
</comment>
<dbReference type="InterPro" id="IPR038595">
    <property type="entry name" value="LOR_sf"/>
</dbReference>
<organism evidence="2 3">
    <name type="scientific">Neocallimastix californiae</name>
    <dbReference type="NCBI Taxonomy" id="1754190"/>
    <lineage>
        <taxon>Eukaryota</taxon>
        <taxon>Fungi</taxon>
        <taxon>Fungi incertae sedis</taxon>
        <taxon>Chytridiomycota</taxon>
        <taxon>Chytridiomycota incertae sedis</taxon>
        <taxon>Neocallimastigomycetes</taxon>
        <taxon>Neocallimastigales</taxon>
        <taxon>Neocallimastigaceae</taxon>
        <taxon>Neocallimastix</taxon>
    </lineage>
</organism>